<keyword evidence="2" id="KW-1185">Reference proteome</keyword>
<evidence type="ECO:0000313" key="1">
    <source>
        <dbReference type="EMBL" id="PZX50203.1"/>
    </source>
</evidence>
<dbReference type="OrthoDB" id="835896at2"/>
<dbReference type="PROSITE" id="PS51257">
    <property type="entry name" value="PROKAR_LIPOPROTEIN"/>
    <property type="match status" value="1"/>
</dbReference>
<protein>
    <recommendedName>
        <fullName evidence="3">6-bladed beta-propeller protein</fullName>
    </recommendedName>
</protein>
<organism evidence="1 2">
    <name type="scientific">Algoriphagus chordae</name>
    <dbReference type="NCBI Taxonomy" id="237019"/>
    <lineage>
        <taxon>Bacteria</taxon>
        <taxon>Pseudomonadati</taxon>
        <taxon>Bacteroidota</taxon>
        <taxon>Cytophagia</taxon>
        <taxon>Cytophagales</taxon>
        <taxon>Cyclobacteriaceae</taxon>
        <taxon>Algoriphagus</taxon>
    </lineage>
</organism>
<proteinExistence type="predicted"/>
<reference evidence="1 2" key="1">
    <citation type="submission" date="2018-06" db="EMBL/GenBank/DDBJ databases">
        <title>Genomic Encyclopedia of Archaeal and Bacterial Type Strains, Phase II (KMG-II): from individual species to whole genera.</title>
        <authorList>
            <person name="Goeker M."/>
        </authorList>
    </citation>
    <scope>NUCLEOTIDE SEQUENCE [LARGE SCALE GENOMIC DNA]</scope>
    <source>
        <strain evidence="1 2">DSM 19830</strain>
    </source>
</reference>
<name>A0A2W7QNY0_9BACT</name>
<dbReference type="Proteomes" id="UP000248882">
    <property type="component" value="Unassembled WGS sequence"/>
</dbReference>
<gene>
    <name evidence="1" type="ORF">LV85_02821</name>
</gene>
<dbReference type="EMBL" id="QKZT01000012">
    <property type="protein sequence ID" value="PZX50203.1"/>
    <property type="molecule type" value="Genomic_DNA"/>
</dbReference>
<comment type="caution">
    <text evidence="1">The sequence shown here is derived from an EMBL/GenBank/DDBJ whole genome shotgun (WGS) entry which is preliminary data.</text>
</comment>
<accession>A0A2W7QNY0</accession>
<sequence length="391" mass="43994">MKNLYYLYLLPFTLSIFACSGEKEQTASSTPLSEQALEFEIYDSLIVDYLGNLTLMDISPDGKSNLLIDENTDSIIVANDKGEQLYQYKLRGEGPNQYQANRYGKSKFLTNNEFLIPTTGGVYKYDLEGKLQKKYEPDFSAMAQIIIGGADNLFIKGDQLYLNLPGRGRDEFGSQGIDYQKKSKHIEILDLQSETYTAAVPFPASSKFSSEENAYKFFSFYPAISLGKDSLYIAYRHEPKIFAYPLSDLNSLGSTKFIPFPAFVENEPKGKEVNNNIVISELYAGTINKIIAMEDGLFIVDYLAGLTSEEYEEAVAKADGDMDKQWEVLGESNQGGMVIFNGTEISSPIQKPEILGNLNKYISKDEIWFSLNFSEAENDYSVIYKTRLISK</sequence>
<dbReference type="RefSeq" id="WP_111320468.1">
    <property type="nucleotide sequence ID" value="NZ_QKZT01000012.1"/>
</dbReference>
<dbReference type="AlphaFoldDB" id="A0A2W7QNY0"/>
<evidence type="ECO:0000313" key="2">
    <source>
        <dbReference type="Proteomes" id="UP000248882"/>
    </source>
</evidence>
<evidence type="ECO:0008006" key="3">
    <source>
        <dbReference type="Google" id="ProtNLM"/>
    </source>
</evidence>
<dbReference type="SUPFAM" id="SSF63825">
    <property type="entry name" value="YWTD domain"/>
    <property type="match status" value="1"/>
</dbReference>